<dbReference type="Proteomes" id="UP000292958">
    <property type="component" value="Unassembled WGS sequence"/>
</dbReference>
<proteinExistence type="predicted"/>
<keyword evidence="2" id="KW-1185">Reference proteome</keyword>
<sequence>MEYVFDWVLAATGERIQTSAPGSDPQYVTSKERETGEERINIVAYTCVV</sequence>
<accession>A0A4Q7YYN5</accession>
<protein>
    <submittedName>
        <fullName evidence="1">Uncharacterized protein</fullName>
    </submittedName>
</protein>
<dbReference type="EMBL" id="SHKW01000001">
    <property type="protein sequence ID" value="RZU43102.1"/>
    <property type="molecule type" value="Genomic_DNA"/>
</dbReference>
<reference evidence="1 2" key="1">
    <citation type="submission" date="2019-02" db="EMBL/GenBank/DDBJ databases">
        <title>Genomic Encyclopedia of Archaeal and Bacterial Type Strains, Phase II (KMG-II): from individual species to whole genera.</title>
        <authorList>
            <person name="Goeker M."/>
        </authorList>
    </citation>
    <scope>NUCLEOTIDE SEQUENCE [LARGE SCALE GENOMIC DNA]</scope>
    <source>
        <strain evidence="1 2">DSM 18101</strain>
    </source>
</reference>
<comment type="caution">
    <text evidence="1">The sequence shown here is derived from an EMBL/GenBank/DDBJ whole genome shotgun (WGS) entry which is preliminary data.</text>
</comment>
<gene>
    <name evidence="1" type="ORF">BDD14_4729</name>
</gene>
<organism evidence="1 2">
    <name type="scientific">Edaphobacter modestus</name>
    <dbReference type="NCBI Taxonomy" id="388466"/>
    <lineage>
        <taxon>Bacteria</taxon>
        <taxon>Pseudomonadati</taxon>
        <taxon>Acidobacteriota</taxon>
        <taxon>Terriglobia</taxon>
        <taxon>Terriglobales</taxon>
        <taxon>Acidobacteriaceae</taxon>
        <taxon>Edaphobacter</taxon>
    </lineage>
</organism>
<evidence type="ECO:0000313" key="1">
    <source>
        <dbReference type="EMBL" id="RZU43102.1"/>
    </source>
</evidence>
<evidence type="ECO:0000313" key="2">
    <source>
        <dbReference type="Proteomes" id="UP000292958"/>
    </source>
</evidence>
<dbReference type="AlphaFoldDB" id="A0A4Q7YYN5"/>
<name>A0A4Q7YYN5_9BACT</name>